<accession>A0A138A064</accession>
<dbReference type="GO" id="GO:0003677">
    <property type="term" value="F:DNA binding"/>
    <property type="evidence" value="ECO:0007669"/>
    <property type="project" value="UniProtKB-KW"/>
</dbReference>
<dbReference type="EMBL" id="LSRF01000058">
    <property type="protein sequence ID" value="KXP03825.1"/>
    <property type="molecule type" value="Genomic_DNA"/>
</dbReference>
<dbReference type="STRING" id="239498.AXK60_18805"/>
<reference evidence="4" key="2">
    <citation type="submission" date="2016-02" db="EMBL/GenBank/DDBJ databases">
        <authorList>
            <person name="Teng J.L."/>
            <person name="Yang Y."/>
            <person name="Huang Y."/>
            <person name="Guo F."/>
            <person name="Wei W."/>
            <person name="Chen J.H."/>
            <person name="Wong S.Y."/>
            <person name="Lau S.K."/>
            <person name="Woo P.C."/>
        </authorList>
    </citation>
    <scope>NUCLEOTIDE SEQUENCE</scope>
    <source>
        <strain evidence="4">JCM 15929</strain>
    </source>
</reference>
<dbReference type="InterPro" id="IPR000551">
    <property type="entry name" value="MerR-type_HTH_dom"/>
</dbReference>
<evidence type="ECO:0000256" key="1">
    <source>
        <dbReference type="ARBA" id="ARBA00023125"/>
    </source>
</evidence>
<dbReference type="Proteomes" id="UP000070258">
    <property type="component" value="Unassembled WGS sequence"/>
</dbReference>
<evidence type="ECO:0000313" key="4">
    <source>
        <dbReference type="EMBL" id="KXP03825.1"/>
    </source>
</evidence>
<dbReference type="RefSeq" id="WP_068574932.1">
    <property type="nucleotide sequence ID" value="NZ_LSRE01000050.1"/>
</dbReference>
<comment type="caution">
    <text evidence="4">The sequence shown here is derived from an EMBL/GenBank/DDBJ whole genome shotgun (WGS) entry which is preliminary data.</text>
</comment>
<dbReference type="AlphaFoldDB" id="A0A138A064"/>
<evidence type="ECO:0000313" key="5">
    <source>
        <dbReference type="Proteomes" id="UP000070258"/>
    </source>
</evidence>
<dbReference type="GO" id="GO:0003700">
    <property type="term" value="F:DNA-binding transcription factor activity"/>
    <property type="evidence" value="ECO:0007669"/>
    <property type="project" value="InterPro"/>
</dbReference>
<dbReference type="SMART" id="SM00422">
    <property type="entry name" value="HTH_MERR"/>
    <property type="match status" value="1"/>
</dbReference>
<dbReference type="SUPFAM" id="SSF46955">
    <property type="entry name" value="Putative DNA-binding domain"/>
    <property type="match status" value="1"/>
</dbReference>
<dbReference type="Gene3D" id="1.10.1660.10">
    <property type="match status" value="1"/>
</dbReference>
<name>A0A138A064_9ACTN</name>
<organism evidence="4 5">
    <name type="scientific">Tsukamurella pseudospumae</name>
    <dbReference type="NCBI Taxonomy" id="239498"/>
    <lineage>
        <taxon>Bacteria</taxon>
        <taxon>Bacillati</taxon>
        <taxon>Actinomycetota</taxon>
        <taxon>Actinomycetes</taxon>
        <taxon>Mycobacteriales</taxon>
        <taxon>Tsukamurellaceae</taxon>
        <taxon>Tsukamurella</taxon>
    </lineage>
</organism>
<dbReference type="EMBL" id="LSRE01000050">
    <property type="protein sequence ID" value="KXO89062.1"/>
    <property type="molecule type" value="Genomic_DNA"/>
</dbReference>
<protein>
    <submittedName>
        <fullName evidence="4">MerR family transcriptional regulator</fullName>
    </submittedName>
</protein>
<keyword evidence="1" id="KW-0238">DNA-binding</keyword>
<dbReference type="PANTHER" id="PTHR30204:SF58">
    <property type="entry name" value="HTH-TYPE TRANSCRIPTIONAL REGULATOR YFMP"/>
    <property type="match status" value="1"/>
</dbReference>
<dbReference type="Proteomes" id="UP000070409">
    <property type="component" value="Unassembled WGS sequence"/>
</dbReference>
<proteinExistence type="predicted"/>
<keyword evidence="6" id="KW-1185">Reference proteome</keyword>
<feature type="domain" description="HTH merR-type" evidence="2">
    <location>
        <begin position="13"/>
        <end position="81"/>
    </location>
</feature>
<dbReference type="PROSITE" id="PS50937">
    <property type="entry name" value="HTH_MERR_2"/>
    <property type="match status" value="1"/>
</dbReference>
<dbReference type="Pfam" id="PF13411">
    <property type="entry name" value="MerR_1"/>
    <property type="match status" value="1"/>
</dbReference>
<dbReference type="PANTHER" id="PTHR30204">
    <property type="entry name" value="REDOX-CYCLING DRUG-SENSING TRANSCRIPTIONAL ACTIVATOR SOXR"/>
    <property type="match status" value="1"/>
</dbReference>
<reference evidence="5" key="1">
    <citation type="submission" date="2016-02" db="EMBL/GenBank/DDBJ databases">
        <authorList>
            <person name="Wen L."/>
            <person name="He K."/>
            <person name="Yang H."/>
        </authorList>
    </citation>
    <scope>NUCLEOTIDE SEQUENCE [LARGE SCALE GENOMIC DNA]</scope>
    <source>
        <strain evidence="5">JCM 15929</strain>
    </source>
</reference>
<sequence length="100" mass="11197">MTDSHRVRSDLGVYSISVASELSEVGLQTLRLYERRNLIRPHRTAGGTRRYSENDIARIRRITELVATGVNLPGVDRILSLEDECADLRAQLDTCRAGAE</sequence>
<dbReference type="InterPro" id="IPR047057">
    <property type="entry name" value="MerR_fam"/>
</dbReference>
<evidence type="ECO:0000313" key="3">
    <source>
        <dbReference type="EMBL" id="KXO89062.1"/>
    </source>
</evidence>
<dbReference type="OrthoDB" id="5345718at2"/>
<gene>
    <name evidence="4" type="ORF">AXK60_18805</name>
    <name evidence="3" type="ORF">AXK61_10585</name>
</gene>
<reference evidence="3 6" key="3">
    <citation type="submission" date="2016-02" db="EMBL/GenBank/DDBJ databases">
        <authorList>
            <person name="Teng J.L."/>
            <person name="Tang Y."/>
            <person name="Huang Y."/>
            <person name="Guo F."/>
            <person name="Wei W."/>
            <person name="Chen J.H."/>
            <person name="Wong S.Y."/>
            <person name="Lau S.K."/>
            <person name="Woo P.C."/>
        </authorList>
    </citation>
    <scope>NUCLEOTIDE SEQUENCE [LARGE SCALE GENOMIC DNA]</scope>
    <source>
        <strain evidence="3 6">JCM 13375</strain>
    </source>
</reference>
<evidence type="ECO:0000313" key="6">
    <source>
        <dbReference type="Proteomes" id="UP000070409"/>
    </source>
</evidence>
<dbReference type="InterPro" id="IPR009061">
    <property type="entry name" value="DNA-bd_dom_put_sf"/>
</dbReference>
<evidence type="ECO:0000259" key="2">
    <source>
        <dbReference type="PROSITE" id="PS50937"/>
    </source>
</evidence>